<dbReference type="RefSeq" id="WP_226587229.1">
    <property type="nucleotide sequence ID" value="NZ_BLAY01000106.1"/>
</dbReference>
<comment type="caution">
    <text evidence="2">The sequence shown here is derived from an EMBL/GenBank/DDBJ whole genome shotgun (WGS) entry which is preliminary data.</text>
</comment>
<dbReference type="InterPro" id="IPR035940">
    <property type="entry name" value="CAP_sf"/>
</dbReference>
<dbReference type="CDD" id="cd05379">
    <property type="entry name" value="CAP_bacterial"/>
    <property type="match status" value="1"/>
</dbReference>
<organism evidence="2 3">
    <name type="scientific">Microseira wollei NIES-4236</name>
    <dbReference type="NCBI Taxonomy" id="2530354"/>
    <lineage>
        <taxon>Bacteria</taxon>
        <taxon>Bacillati</taxon>
        <taxon>Cyanobacteriota</taxon>
        <taxon>Cyanophyceae</taxon>
        <taxon>Oscillatoriophycideae</taxon>
        <taxon>Aerosakkonematales</taxon>
        <taxon>Aerosakkonemataceae</taxon>
        <taxon>Microseira</taxon>
    </lineage>
</organism>
<dbReference type="AlphaFoldDB" id="A0AAV3XKN7"/>
<feature type="domain" description="SCP" evidence="1">
    <location>
        <begin position="46"/>
        <end position="171"/>
    </location>
</feature>
<dbReference type="SMART" id="SM00198">
    <property type="entry name" value="SCP"/>
    <property type="match status" value="1"/>
</dbReference>
<accession>A0AAV3XKN7</accession>
<proteinExistence type="predicted"/>
<keyword evidence="3" id="KW-1185">Reference proteome</keyword>
<reference evidence="2" key="1">
    <citation type="submission" date="2019-10" db="EMBL/GenBank/DDBJ databases">
        <title>Draft genome sequece of Microseira wollei NIES-4236.</title>
        <authorList>
            <person name="Yamaguchi H."/>
            <person name="Suzuki S."/>
            <person name="Kawachi M."/>
        </authorList>
    </citation>
    <scope>NUCLEOTIDE SEQUENCE</scope>
    <source>
        <strain evidence="2">NIES-4236</strain>
    </source>
</reference>
<gene>
    <name evidence="2" type="ORF">MiSe_58140</name>
</gene>
<dbReference type="Pfam" id="PF00188">
    <property type="entry name" value="CAP"/>
    <property type="match status" value="1"/>
</dbReference>
<dbReference type="EMBL" id="BLAY01000106">
    <property type="protein sequence ID" value="GET41002.1"/>
    <property type="molecule type" value="Genomic_DNA"/>
</dbReference>
<evidence type="ECO:0000259" key="1">
    <source>
        <dbReference type="SMART" id="SM00198"/>
    </source>
</evidence>
<dbReference type="InterPro" id="IPR014044">
    <property type="entry name" value="CAP_dom"/>
</dbReference>
<dbReference type="PANTHER" id="PTHR31157:SF1">
    <property type="entry name" value="SCP DOMAIN-CONTAINING PROTEIN"/>
    <property type="match status" value="1"/>
</dbReference>
<sequence>MNRIAFGAVTFIGSLFAVKTIATPPTQTTNVAPEQPNKPAILAQSRFDAQLLQLTNEQRRRAGLQPLRLSSKLGQAAQSHAQDMAQNNIFSHTGSNGSTMVDRVKKVGYSYSTVGENIAAGGATPAATIQQWMNSPGHRRNILNPSFTEIGFGYVSAPNTEYGHYWVQVFGSPRNAR</sequence>
<evidence type="ECO:0000313" key="3">
    <source>
        <dbReference type="Proteomes" id="UP001050975"/>
    </source>
</evidence>
<dbReference type="SUPFAM" id="SSF55797">
    <property type="entry name" value="PR-1-like"/>
    <property type="match status" value="1"/>
</dbReference>
<name>A0AAV3XKN7_9CYAN</name>
<evidence type="ECO:0000313" key="2">
    <source>
        <dbReference type="EMBL" id="GET41002.1"/>
    </source>
</evidence>
<protein>
    <submittedName>
        <fullName evidence="2">SCP-like Type I secretion target protein</fullName>
    </submittedName>
</protein>
<dbReference type="Gene3D" id="3.40.33.10">
    <property type="entry name" value="CAP"/>
    <property type="match status" value="1"/>
</dbReference>
<dbReference type="Proteomes" id="UP001050975">
    <property type="component" value="Unassembled WGS sequence"/>
</dbReference>
<dbReference type="PANTHER" id="PTHR31157">
    <property type="entry name" value="SCP DOMAIN-CONTAINING PROTEIN"/>
    <property type="match status" value="1"/>
</dbReference>